<evidence type="ECO:0000259" key="2">
    <source>
        <dbReference type="PROSITE" id="PS51782"/>
    </source>
</evidence>
<dbReference type="InterPro" id="IPR036779">
    <property type="entry name" value="LysM_dom_sf"/>
</dbReference>
<reference evidence="4" key="1">
    <citation type="submission" date="2017-01" db="EMBL/GenBank/DDBJ databases">
        <authorList>
            <person name="Varghese N."/>
            <person name="Submissions S."/>
        </authorList>
    </citation>
    <scope>NUCLEOTIDE SEQUENCE [LARGE SCALE GENOMIC DNA]</scope>
    <source>
        <strain evidence="4">DSM 23127</strain>
    </source>
</reference>
<dbReference type="SUPFAM" id="SSF54106">
    <property type="entry name" value="LysM domain"/>
    <property type="match status" value="3"/>
</dbReference>
<dbReference type="Pfam" id="PF01476">
    <property type="entry name" value="LysM"/>
    <property type="match status" value="3"/>
</dbReference>
<evidence type="ECO:0000313" key="3">
    <source>
        <dbReference type="EMBL" id="SIS40925.1"/>
    </source>
</evidence>
<dbReference type="InterPro" id="IPR018392">
    <property type="entry name" value="LysM"/>
</dbReference>
<sequence length="202" mass="21696">MKKKIVSAFVMMGITGFGATVVEADTVEVESGDSLWKIASSNGVSVDRLMALNELSTTTIHPGQKLRIAEEVKPPSSPPPSSSVYEVQAGDYLSKIARNQGTTVQKLKTWNNLTSDTIHIGQKLKLAGTGSVAQEKPPVASPSPGPSHTYIVRRGDNLSKIASSLGMRVTSLKEWNDLESDIIYVGQSLQVTKSNENPPLFS</sequence>
<dbReference type="PANTHER" id="PTHR33734:SF22">
    <property type="entry name" value="MEMBRANE-BOUND LYTIC MUREIN TRANSGLYCOSYLASE D"/>
    <property type="match status" value="1"/>
</dbReference>
<dbReference type="CDD" id="cd00118">
    <property type="entry name" value="LysM"/>
    <property type="match status" value="3"/>
</dbReference>
<dbReference type="STRING" id="570947.SAMN05421687_102279"/>
<protein>
    <submittedName>
        <fullName evidence="3">Peptidoglycan endopeptidase LytE</fullName>
    </submittedName>
</protein>
<dbReference type="Gene3D" id="3.10.350.10">
    <property type="entry name" value="LysM domain"/>
    <property type="match status" value="3"/>
</dbReference>
<name>A0A1N7IV02_9BACI</name>
<dbReference type="Proteomes" id="UP000187608">
    <property type="component" value="Unassembled WGS sequence"/>
</dbReference>
<dbReference type="PANTHER" id="PTHR33734">
    <property type="entry name" value="LYSM DOMAIN-CONTAINING GPI-ANCHORED PROTEIN 2"/>
    <property type="match status" value="1"/>
</dbReference>
<feature type="signal peptide" evidence="1">
    <location>
        <begin position="1"/>
        <end position="19"/>
    </location>
</feature>
<organism evidence="3 4">
    <name type="scientific">Salimicrobium flavidum</name>
    <dbReference type="NCBI Taxonomy" id="570947"/>
    <lineage>
        <taxon>Bacteria</taxon>
        <taxon>Bacillati</taxon>
        <taxon>Bacillota</taxon>
        <taxon>Bacilli</taxon>
        <taxon>Bacillales</taxon>
        <taxon>Bacillaceae</taxon>
        <taxon>Salimicrobium</taxon>
    </lineage>
</organism>
<evidence type="ECO:0000313" key="4">
    <source>
        <dbReference type="Proteomes" id="UP000187608"/>
    </source>
</evidence>
<dbReference type="AlphaFoldDB" id="A0A1N7IV02"/>
<dbReference type="OrthoDB" id="9813368at2"/>
<accession>A0A1N7IV02</accession>
<feature type="chain" id="PRO_5039277048" evidence="1">
    <location>
        <begin position="20"/>
        <end position="202"/>
    </location>
</feature>
<feature type="domain" description="LysM" evidence="2">
    <location>
        <begin position="148"/>
        <end position="191"/>
    </location>
</feature>
<evidence type="ECO:0000256" key="1">
    <source>
        <dbReference type="SAM" id="SignalP"/>
    </source>
</evidence>
<keyword evidence="4" id="KW-1185">Reference proteome</keyword>
<feature type="domain" description="LysM" evidence="2">
    <location>
        <begin position="83"/>
        <end position="126"/>
    </location>
</feature>
<keyword evidence="1" id="KW-0732">Signal</keyword>
<dbReference type="GO" id="GO:0008932">
    <property type="term" value="F:lytic endotransglycosylase activity"/>
    <property type="evidence" value="ECO:0007669"/>
    <property type="project" value="TreeGrafter"/>
</dbReference>
<dbReference type="PROSITE" id="PS51782">
    <property type="entry name" value="LYSM"/>
    <property type="match status" value="3"/>
</dbReference>
<dbReference type="SMART" id="SM00257">
    <property type="entry name" value="LysM"/>
    <property type="match status" value="3"/>
</dbReference>
<dbReference type="RefSeq" id="WP_084193622.1">
    <property type="nucleotide sequence ID" value="NZ_FTOC01000002.1"/>
</dbReference>
<dbReference type="EMBL" id="FTOC01000002">
    <property type="protein sequence ID" value="SIS40925.1"/>
    <property type="molecule type" value="Genomic_DNA"/>
</dbReference>
<gene>
    <name evidence="3" type="ORF">SAMN05421687_102279</name>
</gene>
<proteinExistence type="predicted"/>
<feature type="domain" description="LysM" evidence="2">
    <location>
        <begin position="25"/>
        <end position="68"/>
    </location>
</feature>